<feature type="transmembrane region" description="Helical" evidence="6">
    <location>
        <begin position="355"/>
        <end position="381"/>
    </location>
</feature>
<feature type="transmembrane region" description="Helical" evidence="6">
    <location>
        <begin position="227"/>
        <end position="248"/>
    </location>
</feature>
<feature type="transmembrane region" description="Helical" evidence="6">
    <location>
        <begin position="387"/>
        <end position="406"/>
    </location>
</feature>
<evidence type="ECO:0000256" key="5">
    <source>
        <dbReference type="ARBA" id="ARBA00023136"/>
    </source>
</evidence>
<proteinExistence type="predicted"/>
<feature type="transmembrane region" description="Helical" evidence="6">
    <location>
        <begin position="88"/>
        <end position="114"/>
    </location>
</feature>
<evidence type="ECO:0000256" key="1">
    <source>
        <dbReference type="ARBA" id="ARBA00004651"/>
    </source>
</evidence>
<dbReference type="Proteomes" id="UP000464754">
    <property type="component" value="Chromosome"/>
</dbReference>
<evidence type="ECO:0000313" key="8">
    <source>
        <dbReference type="Proteomes" id="UP000464754"/>
    </source>
</evidence>
<protein>
    <submittedName>
        <fullName evidence="7">MFS transporter</fullName>
    </submittedName>
</protein>
<evidence type="ECO:0000256" key="6">
    <source>
        <dbReference type="SAM" id="Phobius"/>
    </source>
</evidence>
<evidence type="ECO:0000256" key="3">
    <source>
        <dbReference type="ARBA" id="ARBA00022692"/>
    </source>
</evidence>
<feature type="transmembrane region" description="Helical" evidence="6">
    <location>
        <begin position="320"/>
        <end position="343"/>
    </location>
</feature>
<keyword evidence="5 6" id="KW-0472">Membrane</keyword>
<evidence type="ECO:0000256" key="2">
    <source>
        <dbReference type="ARBA" id="ARBA00022475"/>
    </source>
</evidence>
<accession>A0A6N4TJF5</accession>
<dbReference type="Gene3D" id="1.20.1250.20">
    <property type="entry name" value="MFS general substrate transporter like domains"/>
    <property type="match status" value="1"/>
</dbReference>
<comment type="subcellular location">
    <subcellularLocation>
        <location evidence="1">Cell membrane</location>
        <topology evidence="1">Multi-pass membrane protein</topology>
    </subcellularLocation>
</comment>
<name>A0A6N4TJF5_9FIRM</name>
<dbReference type="InterPro" id="IPR036259">
    <property type="entry name" value="MFS_trans_sf"/>
</dbReference>
<dbReference type="PANTHER" id="PTHR23513:SF6">
    <property type="entry name" value="MAJOR FACILITATOR SUPERFAMILY ASSOCIATED DOMAIN-CONTAINING PROTEIN"/>
    <property type="match status" value="1"/>
</dbReference>
<reference evidence="8" key="1">
    <citation type="submission" date="2019-05" db="EMBL/GenBank/DDBJ databases">
        <title>Complete genome sequencing of Absiella argi strain JCM 30884.</title>
        <authorList>
            <person name="Sakamoto M."/>
            <person name="Murakami T."/>
            <person name="Mori H."/>
        </authorList>
    </citation>
    <scope>NUCLEOTIDE SEQUENCE [LARGE SCALE GENOMIC DNA]</scope>
    <source>
        <strain evidence="8">JCM 30884</strain>
    </source>
</reference>
<dbReference type="AlphaFoldDB" id="A0A6N4TJF5"/>
<keyword evidence="3 6" id="KW-0812">Transmembrane</keyword>
<keyword evidence="4 6" id="KW-1133">Transmembrane helix</keyword>
<dbReference type="EMBL" id="AP019695">
    <property type="protein sequence ID" value="BBK22889.1"/>
    <property type="molecule type" value="Genomic_DNA"/>
</dbReference>
<keyword evidence="2" id="KW-1003">Cell membrane</keyword>
<evidence type="ECO:0000256" key="4">
    <source>
        <dbReference type="ARBA" id="ARBA00022989"/>
    </source>
</evidence>
<dbReference type="Pfam" id="PF07690">
    <property type="entry name" value="MFS_1"/>
    <property type="match status" value="1"/>
</dbReference>
<evidence type="ECO:0000313" key="7">
    <source>
        <dbReference type="EMBL" id="BBK22889.1"/>
    </source>
</evidence>
<sequence length="414" mass="45679">MKIGYRDVWKLKAYRWNLIAGMIGRLGDSIDMIGFSWMMYGLTKSTLYTAIVFGVNMLPTIILQPFAGAMIERISKKKIIVLCDSARFVLTTFVLFLYMCDMLNPVFLLFVTFLNNLFEAFRMPAGTCFLADTLPQDMYEQGVSLNQSTSRTCELIGTGLAGVIIAGVGVKGTLFCDLLAFLICALMISRIHLTESNVADNVPIKQHIKSTMIQMKEGLHYMMRKRVVLIIAITASLLNVGLVPLNSFEAAYVQGALNGSAILLSGLSVSISCGGIIGAFLYPYLHEKISNKWMLLSIGVILGGYNIILAALPYVENRMWIWIGLLGSSLLLGITLGCGNVLASSSFMMHVEKEYLARASAIFSAVACALMPVVSFVVGAISKITDILPIFFVFGIIFILLFIYMFRIKEMDEI</sequence>
<dbReference type="KEGG" id="aarg:Aargi30884_17920"/>
<dbReference type="GO" id="GO:0005886">
    <property type="term" value="C:plasma membrane"/>
    <property type="evidence" value="ECO:0007669"/>
    <property type="project" value="UniProtKB-SubCell"/>
</dbReference>
<keyword evidence="8" id="KW-1185">Reference proteome</keyword>
<dbReference type="CDD" id="cd06173">
    <property type="entry name" value="MFS_MefA_like"/>
    <property type="match status" value="1"/>
</dbReference>
<dbReference type="SUPFAM" id="SSF103473">
    <property type="entry name" value="MFS general substrate transporter"/>
    <property type="match status" value="1"/>
</dbReference>
<feature type="transmembrane region" description="Helical" evidence="6">
    <location>
        <begin position="46"/>
        <end position="67"/>
    </location>
</feature>
<organism evidence="7 8">
    <name type="scientific">Amedibacterium intestinale</name>
    <dbReference type="NCBI Taxonomy" id="2583452"/>
    <lineage>
        <taxon>Bacteria</taxon>
        <taxon>Bacillati</taxon>
        <taxon>Bacillota</taxon>
        <taxon>Erysipelotrichia</taxon>
        <taxon>Erysipelotrichales</taxon>
        <taxon>Erysipelotrichaceae</taxon>
        <taxon>Amedibacterium</taxon>
    </lineage>
</organism>
<feature type="transmembrane region" description="Helical" evidence="6">
    <location>
        <begin position="260"/>
        <end position="281"/>
    </location>
</feature>
<feature type="transmembrane region" description="Helical" evidence="6">
    <location>
        <begin position="293"/>
        <end position="314"/>
    </location>
</feature>
<dbReference type="InterPro" id="IPR011701">
    <property type="entry name" value="MFS"/>
</dbReference>
<dbReference type="PANTHER" id="PTHR23513">
    <property type="entry name" value="INTEGRAL MEMBRANE EFFLUX PROTEIN-RELATED"/>
    <property type="match status" value="1"/>
</dbReference>
<feature type="transmembrane region" description="Helical" evidence="6">
    <location>
        <begin position="16"/>
        <end position="40"/>
    </location>
</feature>
<dbReference type="RefSeq" id="WP_115716610.1">
    <property type="nucleotide sequence ID" value="NZ_AP019695.1"/>
</dbReference>
<gene>
    <name evidence="7" type="primary">ABC-MSP</name>
    <name evidence="7" type="ORF">Aargi30884_17920</name>
</gene>
<dbReference type="GO" id="GO:0022857">
    <property type="term" value="F:transmembrane transporter activity"/>
    <property type="evidence" value="ECO:0007669"/>
    <property type="project" value="InterPro"/>
</dbReference>
<feature type="transmembrane region" description="Helical" evidence="6">
    <location>
        <begin position="155"/>
        <end position="188"/>
    </location>
</feature>